<keyword evidence="3" id="KW-0804">Transcription</keyword>
<evidence type="ECO:0000313" key="6">
    <source>
        <dbReference type="EMBL" id="SSW66670.1"/>
    </source>
</evidence>
<dbReference type="SUPFAM" id="SSF46689">
    <property type="entry name" value="Homeodomain-like"/>
    <property type="match status" value="1"/>
</dbReference>
<evidence type="ECO:0000259" key="5">
    <source>
        <dbReference type="PROSITE" id="PS50977"/>
    </source>
</evidence>
<keyword evidence="2 4" id="KW-0238">DNA-binding</keyword>
<proteinExistence type="predicted"/>
<dbReference type="InterPro" id="IPR001647">
    <property type="entry name" value="HTH_TetR"/>
</dbReference>
<dbReference type="SUPFAM" id="SSF48498">
    <property type="entry name" value="Tetracyclin repressor-like, C-terminal domain"/>
    <property type="match status" value="1"/>
</dbReference>
<feature type="DNA-binding region" description="H-T-H motif" evidence="4">
    <location>
        <begin position="29"/>
        <end position="48"/>
    </location>
</feature>
<keyword evidence="1" id="KW-0805">Transcription regulation</keyword>
<organism evidence="6 7">
    <name type="scientific">Achromobacter veterisilvae</name>
    <dbReference type="NCBI Taxonomy" id="2069367"/>
    <lineage>
        <taxon>Bacteria</taxon>
        <taxon>Pseudomonadati</taxon>
        <taxon>Pseudomonadota</taxon>
        <taxon>Betaproteobacteria</taxon>
        <taxon>Burkholderiales</taxon>
        <taxon>Alcaligenaceae</taxon>
        <taxon>Achromobacter</taxon>
    </lineage>
</organism>
<dbReference type="EMBL" id="UFQC01000010">
    <property type="protein sequence ID" value="SSW66670.1"/>
    <property type="molecule type" value="Genomic_DNA"/>
</dbReference>
<dbReference type="Gene3D" id="1.10.357.10">
    <property type="entry name" value="Tetracycline Repressor, domain 2"/>
    <property type="match status" value="1"/>
</dbReference>
<dbReference type="RefSeq" id="WP_129240918.1">
    <property type="nucleotide sequence ID" value="NZ_UFQC01000010.1"/>
</dbReference>
<name>A0A446CFL1_9BURK</name>
<dbReference type="PANTHER" id="PTHR47506">
    <property type="entry name" value="TRANSCRIPTIONAL REGULATORY PROTEIN"/>
    <property type="match status" value="1"/>
</dbReference>
<dbReference type="AlphaFoldDB" id="A0A446CFL1"/>
<dbReference type="OrthoDB" id="5293507at2"/>
<evidence type="ECO:0000256" key="2">
    <source>
        <dbReference type="ARBA" id="ARBA00023125"/>
    </source>
</evidence>
<dbReference type="InterPro" id="IPR036271">
    <property type="entry name" value="Tet_transcr_reg_TetR-rel_C_sf"/>
</dbReference>
<feature type="domain" description="HTH tetR-type" evidence="5">
    <location>
        <begin position="6"/>
        <end position="66"/>
    </location>
</feature>
<dbReference type="PROSITE" id="PS50977">
    <property type="entry name" value="HTH_TETR_2"/>
    <property type="match status" value="1"/>
</dbReference>
<dbReference type="GO" id="GO:0003677">
    <property type="term" value="F:DNA binding"/>
    <property type="evidence" value="ECO:0007669"/>
    <property type="project" value="UniProtKB-UniRule"/>
</dbReference>
<dbReference type="InterPro" id="IPR011075">
    <property type="entry name" value="TetR_C"/>
</dbReference>
<evidence type="ECO:0000256" key="3">
    <source>
        <dbReference type="ARBA" id="ARBA00023163"/>
    </source>
</evidence>
<dbReference type="PANTHER" id="PTHR47506:SF1">
    <property type="entry name" value="HTH-TYPE TRANSCRIPTIONAL REGULATOR YJDC"/>
    <property type="match status" value="1"/>
</dbReference>
<gene>
    <name evidence="6" type="ORF">AVE30378_02209</name>
</gene>
<reference evidence="6 7" key="1">
    <citation type="submission" date="2018-07" db="EMBL/GenBank/DDBJ databases">
        <authorList>
            <person name="Peeters C."/>
        </authorList>
    </citation>
    <scope>NUCLEOTIDE SEQUENCE [LARGE SCALE GENOMIC DNA]</scope>
    <source>
        <strain evidence="6 7">LMG 30378</strain>
    </source>
</reference>
<accession>A0A446CFL1</accession>
<dbReference type="InterPro" id="IPR009057">
    <property type="entry name" value="Homeodomain-like_sf"/>
</dbReference>
<dbReference type="Pfam" id="PF16925">
    <property type="entry name" value="TetR_C_13"/>
    <property type="match status" value="1"/>
</dbReference>
<evidence type="ECO:0000313" key="7">
    <source>
        <dbReference type="Proteomes" id="UP000289465"/>
    </source>
</evidence>
<sequence length="195" mass="21007">MDTELSPRAAEIAEHAKILLAAGGYNGFSYADISDRVRIGKASIHHHFPSKAELVLTVVVQHRAQSRAGLAALDKQVADPRARLDAYTGYWTACIRDATSPICICAMLAAELPAVPREVADEVQGYFRDLSAWLESVLKKGAATGQFRLQDTAAVEANAFMATVHGAMLSARAFDNPAIFESITQAAIRRLAPEA</sequence>
<evidence type="ECO:0000256" key="1">
    <source>
        <dbReference type="ARBA" id="ARBA00023015"/>
    </source>
</evidence>
<evidence type="ECO:0000256" key="4">
    <source>
        <dbReference type="PROSITE-ProRule" id="PRU00335"/>
    </source>
</evidence>
<protein>
    <recommendedName>
        <fullName evidence="5">HTH tetR-type domain-containing protein</fullName>
    </recommendedName>
</protein>
<dbReference type="Pfam" id="PF00440">
    <property type="entry name" value="TetR_N"/>
    <property type="match status" value="1"/>
</dbReference>
<dbReference type="Proteomes" id="UP000289465">
    <property type="component" value="Unassembled WGS sequence"/>
</dbReference>